<gene>
    <name evidence="4" type="ORF">PBAH0796_LOCUS6214</name>
</gene>
<evidence type="ECO:0000256" key="1">
    <source>
        <dbReference type="SAM" id="MobiDB-lite"/>
    </source>
</evidence>
<dbReference type="Pfam" id="PF03067">
    <property type="entry name" value="LPMO_10"/>
    <property type="match status" value="1"/>
</dbReference>
<evidence type="ECO:0000256" key="2">
    <source>
        <dbReference type="SAM" id="SignalP"/>
    </source>
</evidence>
<proteinExistence type="predicted"/>
<sequence>MAMGCELGSCGRLALLALAVVAGVAEGHGRMTLPLARNLGDNGCVAGGPGSVHGFDAGGHHTKYEHGICGNAAGTPQTYNKVGDVKATYVAGSVAAIQVVITAHHVGYFEFELCADASDLSESCFQQHRLLREGCECSCQPADPTHSCAECDHCRRWWKPCCEGELSQVVTDGYPGPVLPGQGNLVPYEYTMQYKIPEGLKTSRAVLRWHYMTTNSCTSSTSAPEEFWNCADVAISDAAGDVGAEIPFDNAILENLPVENLIPAIDAGELKGVYDACPEDADGNLQGVGTKEDYAGLCGAQDSDGNYANCVDLSASDTSPVQCTELPPSGILCVEECSDWWWQCAGAVAYMKPVPAGTKCKGNKFVLASECLGAPTPAPRPPVPTPAPPTPAPPSLAPTPTPTLAPTPPAPTPPAPTPAAPAPTPAPPTPTPPSRCGSCSACLWSNGVCHTDVDQSYCEAWPDNTWCGGSVKQRGPCKSQRHSNFLGLSSLMQERAQVSERKPRSTGRQEL</sequence>
<keyword evidence="2" id="KW-0732">Signal</keyword>
<name>A0A7S0A2C7_9DINO</name>
<evidence type="ECO:0000313" key="4">
    <source>
        <dbReference type="EMBL" id="CAD8350847.1"/>
    </source>
</evidence>
<dbReference type="EMBL" id="HBEG01010583">
    <property type="protein sequence ID" value="CAD8350847.1"/>
    <property type="molecule type" value="Transcribed_RNA"/>
</dbReference>
<organism evidence="4">
    <name type="scientific">Pyrodinium bahamense</name>
    <dbReference type="NCBI Taxonomy" id="73915"/>
    <lineage>
        <taxon>Eukaryota</taxon>
        <taxon>Sar</taxon>
        <taxon>Alveolata</taxon>
        <taxon>Dinophyceae</taxon>
        <taxon>Gonyaulacales</taxon>
        <taxon>Pyrocystaceae</taxon>
        <taxon>Pyrodinium</taxon>
    </lineage>
</organism>
<protein>
    <recommendedName>
        <fullName evidence="3">Chitin-binding type-4 domain-containing protein</fullName>
    </recommendedName>
</protein>
<dbReference type="Gene3D" id="2.70.50.70">
    <property type="match status" value="1"/>
</dbReference>
<feature type="domain" description="Chitin-binding type-4" evidence="3">
    <location>
        <begin position="28"/>
        <end position="233"/>
    </location>
</feature>
<reference evidence="4" key="1">
    <citation type="submission" date="2021-01" db="EMBL/GenBank/DDBJ databases">
        <authorList>
            <person name="Corre E."/>
            <person name="Pelletier E."/>
            <person name="Niang G."/>
            <person name="Scheremetjew M."/>
            <person name="Finn R."/>
            <person name="Kale V."/>
            <person name="Holt S."/>
            <person name="Cochrane G."/>
            <person name="Meng A."/>
            <person name="Brown T."/>
            <person name="Cohen L."/>
        </authorList>
    </citation>
    <scope>NUCLEOTIDE SEQUENCE</scope>
    <source>
        <strain evidence="4">Pbaha01</strain>
    </source>
</reference>
<dbReference type="AlphaFoldDB" id="A0A7S0A2C7"/>
<feature type="signal peptide" evidence="2">
    <location>
        <begin position="1"/>
        <end position="27"/>
    </location>
</feature>
<dbReference type="PRINTS" id="PR01217">
    <property type="entry name" value="PRICHEXTENSN"/>
</dbReference>
<evidence type="ECO:0000259" key="3">
    <source>
        <dbReference type="Pfam" id="PF03067"/>
    </source>
</evidence>
<feature type="chain" id="PRO_5030755916" description="Chitin-binding type-4 domain-containing protein" evidence="2">
    <location>
        <begin position="28"/>
        <end position="511"/>
    </location>
</feature>
<accession>A0A7S0A2C7</accession>
<dbReference type="InterPro" id="IPR004302">
    <property type="entry name" value="Cellulose/chitin-bd_N"/>
</dbReference>
<feature type="region of interest" description="Disordered" evidence="1">
    <location>
        <begin position="377"/>
        <end position="430"/>
    </location>
</feature>